<evidence type="ECO:0000259" key="5">
    <source>
        <dbReference type="PROSITE" id="PS50850"/>
    </source>
</evidence>
<evidence type="ECO:0000313" key="7">
    <source>
        <dbReference type="Proteomes" id="UP001195624"/>
    </source>
</evidence>
<comment type="caution">
    <text evidence="6">The sequence shown here is derived from an EMBL/GenBank/DDBJ whole genome shotgun (WGS) entry which is preliminary data.</text>
</comment>
<feature type="transmembrane region" description="Helical" evidence="4">
    <location>
        <begin position="287"/>
        <end position="309"/>
    </location>
</feature>
<dbReference type="EMBL" id="JAGGMQ010000001">
    <property type="protein sequence ID" value="MBP2171403.1"/>
    <property type="molecule type" value="Genomic_DNA"/>
</dbReference>
<keyword evidence="7" id="KW-1185">Reference proteome</keyword>
<accession>A0ABS4PHN6</accession>
<feature type="transmembrane region" description="Helical" evidence="4">
    <location>
        <begin position="21"/>
        <end position="39"/>
    </location>
</feature>
<evidence type="ECO:0000256" key="3">
    <source>
        <dbReference type="ARBA" id="ARBA00023136"/>
    </source>
</evidence>
<organism evidence="6 7">
    <name type="scientific">Winslowiella toletana</name>
    <dbReference type="NCBI Taxonomy" id="92490"/>
    <lineage>
        <taxon>Bacteria</taxon>
        <taxon>Pseudomonadati</taxon>
        <taxon>Pseudomonadota</taxon>
        <taxon>Gammaproteobacteria</taxon>
        <taxon>Enterobacterales</taxon>
        <taxon>Erwiniaceae</taxon>
        <taxon>Winslowiella</taxon>
    </lineage>
</organism>
<dbReference type="InterPro" id="IPR011701">
    <property type="entry name" value="MFS"/>
</dbReference>
<keyword evidence="1 4" id="KW-0812">Transmembrane</keyword>
<dbReference type="SUPFAM" id="SSF103473">
    <property type="entry name" value="MFS general substrate transporter"/>
    <property type="match status" value="1"/>
</dbReference>
<evidence type="ECO:0000256" key="2">
    <source>
        <dbReference type="ARBA" id="ARBA00022989"/>
    </source>
</evidence>
<dbReference type="InterPro" id="IPR020846">
    <property type="entry name" value="MFS_dom"/>
</dbReference>
<sequence>MSQVLSADKDAARAGQALSTKIVFLLAAGAGLSVASIYYSQPMLSIIGGAFHSNVSDTGMVPTLTQIGYALGILLLAPLGDRHDRRKIILLKGVLLAVTLLLCGFSASFPLLLLSSLAIGLMATVAQDIIPAAATLASDSQRGKMVGMVMTGLLAGILLSRVFSGIVAEYFGWRTVYVLAAAGVLLITLTIWRVLPAFKVQTSLSYPALLRSLGKLWRDHAELRHAALAQGLLSVGFSAFWSTLALMLAGRYQLGSAVAGSFGLAGAAGALAAPLAGMLADRHGANYVTRVGAAIVVVSFALMFLLPLLPLPAQLALIVLSAIGFDLGVQATLVAHQTIIYAINPAARSRLNAIMFTVVFIGMASGAALGSKALESFGWPGVVALATLAAVGGLMIRIFEHARK</sequence>
<feature type="transmembrane region" description="Helical" evidence="4">
    <location>
        <begin position="176"/>
        <end position="195"/>
    </location>
</feature>
<evidence type="ECO:0000313" key="6">
    <source>
        <dbReference type="EMBL" id="MBP2171403.1"/>
    </source>
</evidence>
<reference evidence="7" key="1">
    <citation type="submission" date="2023-07" db="EMBL/GenBank/DDBJ databases">
        <title>Genome mining of underrepresented organisms for secondary metabolites.</title>
        <authorList>
            <person name="D'Agostino P.M."/>
        </authorList>
    </citation>
    <scope>NUCLEOTIDE SEQUENCE [LARGE SCALE GENOMIC DNA]</scope>
    <source>
        <strain evidence="7">WS4403</strain>
    </source>
</reference>
<dbReference type="InterPro" id="IPR036259">
    <property type="entry name" value="MFS_trans_sf"/>
</dbReference>
<dbReference type="PANTHER" id="PTHR42910">
    <property type="entry name" value="TRANSPORTER SCO4007-RELATED"/>
    <property type="match status" value="1"/>
</dbReference>
<name>A0ABS4PHN6_9GAMM</name>
<feature type="transmembrane region" description="Helical" evidence="4">
    <location>
        <begin position="89"/>
        <end position="107"/>
    </location>
</feature>
<feature type="transmembrane region" description="Helical" evidence="4">
    <location>
        <begin position="227"/>
        <end position="248"/>
    </location>
</feature>
<dbReference type="Gene3D" id="1.20.1250.20">
    <property type="entry name" value="MFS general substrate transporter like domains"/>
    <property type="match status" value="2"/>
</dbReference>
<gene>
    <name evidence="6" type="ORF">J2125_004595</name>
</gene>
<feature type="transmembrane region" description="Helical" evidence="4">
    <location>
        <begin position="59"/>
        <end position="77"/>
    </location>
</feature>
<proteinExistence type="predicted"/>
<evidence type="ECO:0000256" key="1">
    <source>
        <dbReference type="ARBA" id="ARBA00022692"/>
    </source>
</evidence>
<dbReference type="CDD" id="cd17324">
    <property type="entry name" value="MFS_NepI_like"/>
    <property type="match status" value="1"/>
</dbReference>
<feature type="transmembrane region" description="Helical" evidence="4">
    <location>
        <begin position="315"/>
        <end position="339"/>
    </location>
</feature>
<feature type="transmembrane region" description="Helical" evidence="4">
    <location>
        <begin position="146"/>
        <end position="164"/>
    </location>
</feature>
<dbReference type="Pfam" id="PF07690">
    <property type="entry name" value="MFS_1"/>
    <property type="match status" value="1"/>
</dbReference>
<evidence type="ECO:0000256" key="4">
    <source>
        <dbReference type="SAM" id="Phobius"/>
    </source>
</evidence>
<protein>
    <submittedName>
        <fullName evidence="6">MFS family arabinose efflux permease</fullName>
    </submittedName>
</protein>
<dbReference type="PROSITE" id="PS50850">
    <property type="entry name" value="MFS"/>
    <property type="match status" value="1"/>
</dbReference>
<dbReference type="RefSeq" id="WP_017802346.1">
    <property type="nucleotide sequence ID" value="NZ_JAGGMQ010000001.1"/>
</dbReference>
<keyword evidence="2 4" id="KW-1133">Transmembrane helix</keyword>
<feature type="transmembrane region" description="Helical" evidence="4">
    <location>
        <begin position="254"/>
        <end position="275"/>
    </location>
</feature>
<dbReference type="Proteomes" id="UP001195624">
    <property type="component" value="Unassembled WGS sequence"/>
</dbReference>
<keyword evidence="3 4" id="KW-0472">Membrane</keyword>
<feature type="transmembrane region" description="Helical" evidence="4">
    <location>
        <begin position="351"/>
        <end position="371"/>
    </location>
</feature>
<feature type="domain" description="Major facilitator superfamily (MFS) profile" evidence="5">
    <location>
        <begin position="22"/>
        <end position="404"/>
    </location>
</feature>
<dbReference type="PANTHER" id="PTHR42910:SF1">
    <property type="entry name" value="MAJOR FACILITATOR SUPERFAMILY (MFS) PROFILE DOMAIN-CONTAINING PROTEIN"/>
    <property type="match status" value="1"/>
</dbReference>
<feature type="transmembrane region" description="Helical" evidence="4">
    <location>
        <begin position="377"/>
        <end position="399"/>
    </location>
</feature>